<dbReference type="Gene3D" id="2.60.120.10">
    <property type="entry name" value="Jelly Rolls"/>
    <property type="match status" value="1"/>
</dbReference>
<reference evidence="2" key="1">
    <citation type="journal article" date="2019" name="Int. J. Syst. Evol. Microbiol.">
        <title>The Global Catalogue of Microorganisms (GCM) 10K type strain sequencing project: providing services to taxonomists for standard genome sequencing and annotation.</title>
        <authorList>
            <consortium name="The Broad Institute Genomics Platform"/>
            <consortium name="The Broad Institute Genome Sequencing Center for Infectious Disease"/>
            <person name="Wu L."/>
            <person name="Ma J."/>
        </authorList>
    </citation>
    <scope>NUCLEOTIDE SEQUENCE [LARGE SCALE GENOMIC DNA]</scope>
    <source>
        <strain evidence="2">CGMCC 4.7645</strain>
    </source>
</reference>
<dbReference type="SUPFAM" id="SSF51182">
    <property type="entry name" value="RmlC-like cupins"/>
    <property type="match status" value="1"/>
</dbReference>
<keyword evidence="2" id="KW-1185">Reference proteome</keyword>
<comment type="caution">
    <text evidence="1">The sequence shown here is derived from an EMBL/GenBank/DDBJ whole genome shotgun (WGS) entry which is preliminary data.</text>
</comment>
<accession>A0ABW5FMS7</accession>
<dbReference type="InterPro" id="IPR011051">
    <property type="entry name" value="RmlC_Cupin_sf"/>
</dbReference>
<name>A0ABW5FMS7_9PSEU</name>
<protein>
    <recommendedName>
        <fullName evidence="3">LuxR family transcriptional regulator</fullName>
    </recommendedName>
</protein>
<proteinExistence type="predicted"/>
<sequence length="115" mass="12347">MSDHTPDHHAVVRLAELAGELLDQARDHPSGRAARTIASSTSQRGTVIALTEGTRLADHDAPAAATLQVLTGRVRLHTADHEWLLDNGELLPMPPQRHGVDALADSVMLLTVALR</sequence>
<dbReference type="Proteomes" id="UP001597417">
    <property type="component" value="Unassembled WGS sequence"/>
</dbReference>
<dbReference type="EMBL" id="JBHUKR010000006">
    <property type="protein sequence ID" value="MFD2416333.1"/>
    <property type="molecule type" value="Genomic_DNA"/>
</dbReference>
<dbReference type="RefSeq" id="WP_378263027.1">
    <property type="nucleotide sequence ID" value="NZ_JBHUKR010000006.1"/>
</dbReference>
<evidence type="ECO:0008006" key="3">
    <source>
        <dbReference type="Google" id="ProtNLM"/>
    </source>
</evidence>
<dbReference type="PANTHER" id="PTHR37694:SF1">
    <property type="entry name" value="SLR8022 PROTEIN"/>
    <property type="match status" value="1"/>
</dbReference>
<dbReference type="PANTHER" id="PTHR37694">
    <property type="entry name" value="SLR8022 PROTEIN"/>
    <property type="match status" value="1"/>
</dbReference>
<organism evidence="1 2">
    <name type="scientific">Amycolatopsis pigmentata</name>
    <dbReference type="NCBI Taxonomy" id="450801"/>
    <lineage>
        <taxon>Bacteria</taxon>
        <taxon>Bacillati</taxon>
        <taxon>Actinomycetota</taxon>
        <taxon>Actinomycetes</taxon>
        <taxon>Pseudonocardiales</taxon>
        <taxon>Pseudonocardiaceae</taxon>
        <taxon>Amycolatopsis</taxon>
    </lineage>
</organism>
<gene>
    <name evidence="1" type="ORF">ACFSXZ_08320</name>
</gene>
<evidence type="ECO:0000313" key="1">
    <source>
        <dbReference type="EMBL" id="MFD2416333.1"/>
    </source>
</evidence>
<evidence type="ECO:0000313" key="2">
    <source>
        <dbReference type="Proteomes" id="UP001597417"/>
    </source>
</evidence>
<dbReference type="InterPro" id="IPR014710">
    <property type="entry name" value="RmlC-like_jellyroll"/>
</dbReference>